<proteinExistence type="predicted"/>
<organism evidence="2 3">
    <name type="scientific">Ancylobacter polymorphus</name>
    <dbReference type="NCBI Taxonomy" id="223390"/>
    <lineage>
        <taxon>Bacteria</taxon>
        <taxon>Pseudomonadati</taxon>
        <taxon>Pseudomonadota</taxon>
        <taxon>Alphaproteobacteria</taxon>
        <taxon>Hyphomicrobiales</taxon>
        <taxon>Xanthobacteraceae</taxon>
        <taxon>Ancylobacter</taxon>
    </lineage>
</organism>
<dbReference type="Pfam" id="PF07045">
    <property type="entry name" value="DUF1330"/>
    <property type="match status" value="1"/>
</dbReference>
<dbReference type="AlphaFoldDB" id="A0A9E7A0C7"/>
<dbReference type="InterPro" id="IPR011008">
    <property type="entry name" value="Dimeric_a/b-barrel"/>
</dbReference>
<evidence type="ECO:0000259" key="1">
    <source>
        <dbReference type="Pfam" id="PF07045"/>
    </source>
</evidence>
<dbReference type="PANTHER" id="PTHR41521">
    <property type="match status" value="1"/>
</dbReference>
<evidence type="ECO:0000313" key="2">
    <source>
        <dbReference type="EMBL" id="UOK73292.1"/>
    </source>
</evidence>
<dbReference type="Gene3D" id="3.30.70.100">
    <property type="match status" value="1"/>
</dbReference>
<feature type="domain" description="DUF1330" evidence="1">
    <location>
        <begin position="6"/>
        <end position="98"/>
    </location>
</feature>
<gene>
    <name evidence="2" type="ORF">K9D25_21840</name>
</gene>
<geneLocation type="plasmid" evidence="2 3">
    <name>pA</name>
</geneLocation>
<keyword evidence="2" id="KW-0614">Plasmid</keyword>
<sequence>MEEQKPAYFVFEVTVRDPDALKRYQQKVEDTFRAYGGKRIVAGGKIEAIEGAAPQGRIIILEFDTIEQAHAWLDSPEYQAIVHYRHAAAETRAYLVEGA</sequence>
<dbReference type="SUPFAM" id="SSF54909">
    <property type="entry name" value="Dimeric alpha+beta barrel"/>
    <property type="match status" value="1"/>
</dbReference>
<reference evidence="2" key="1">
    <citation type="submission" date="2021-09" db="EMBL/GenBank/DDBJ databases">
        <title>Network and meta-omics reveal the key degrader and cooperation patterns in an efficient 1,4-dioxane-degrading microbial community.</title>
        <authorList>
            <person name="Dai C."/>
        </authorList>
    </citation>
    <scope>NUCLEOTIDE SEQUENCE</scope>
    <source>
        <strain evidence="2">ZM13</strain>
        <plasmid evidence="2">pA</plasmid>
    </source>
</reference>
<name>A0A9E7A0C7_9HYPH</name>
<dbReference type="InterPro" id="IPR010753">
    <property type="entry name" value="DUF1330"/>
</dbReference>
<protein>
    <submittedName>
        <fullName evidence="2">DUF1330 domain-containing protein</fullName>
    </submittedName>
</protein>
<dbReference type="RefSeq" id="WP_244450972.1">
    <property type="nucleotide sequence ID" value="NZ_CP083240.1"/>
</dbReference>
<accession>A0A9E7A0C7</accession>
<dbReference type="PANTHER" id="PTHR41521:SF4">
    <property type="entry name" value="BLR0684 PROTEIN"/>
    <property type="match status" value="1"/>
</dbReference>
<evidence type="ECO:0000313" key="3">
    <source>
        <dbReference type="Proteomes" id="UP000831684"/>
    </source>
</evidence>
<dbReference type="EMBL" id="CP083240">
    <property type="protein sequence ID" value="UOK73292.1"/>
    <property type="molecule type" value="Genomic_DNA"/>
</dbReference>
<dbReference type="KEGG" id="apol:K9D25_21840"/>
<dbReference type="Proteomes" id="UP000831684">
    <property type="component" value="Plasmid pA"/>
</dbReference>